<dbReference type="PANTHER" id="PTHR47861">
    <property type="entry name" value="FKBP-TYPE PEPTIDYL-PROLYL CIS-TRANS ISOMERASE SLYD"/>
    <property type="match status" value="1"/>
</dbReference>
<name>A0A382L6A1_9ZZZZ</name>
<organism evidence="10">
    <name type="scientific">marine metagenome</name>
    <dbReference type="NCBI Taxonomy" id="408172"/>
    <lineage>
        <taxon>unclassified sequences</taxon>
        <taxon>metagenomes</taxon>
        <taxon>ecological metagenomes</taxon>
    </lineage>
</organism>
<dbReference type="PANTHER" id="PTHR47861:SF3">
    <property type="entry name" value="FKBP-TYPE PEPTIDYL-PROLYL CIS-TRANS ISOMERASE SLYD"/>
    <property type="match status" value="1"/>
</dbReference>
<evidence type="ECO:0000256" key="6">
    <source>
        <dbReference type="ARBA" id="ARBA00023110"/>
    </source>
</evidence>
<comment type="catalytic activity">
    <reaction evidence="1">
        <text>[protein]-peptidylproline (omega=180) = [protein]-peptidylproline (omega=0)</text>
        <dbReference type="Rhea" id="RHEA:16237"/>
        <dbReference type="Rhea" id="RHEA-COMP:10747"/>
        <dbReference type="Rhea" id="RHEA-COMP:10748"/>
        <dbReference type="ChEBI" id="CHEBI:83833"/>
        <dbReference type="ChEBI" id="CHEBI:83834"/>
        <dbReference type="EC" id="5.2.1.8"/>
    </reaction>
</comment>
<keyword evidence="6" id="KW-0697">Rotamase</keyword>
<feature type="domain" description="PPIase FKBP-type" evidence="9">
    <location>
        <begin position="7"/>
        <end position="84"/>
    </location>
</feature>
<evidence type="ECO:0000256" key="1">
    <source>
        <dbReference type="ARBA" id="ARBA00000971"/>
    </source>
</evidence>
<dbReference type="AlphaFoldDB" id="A0A382L6A1"/>
<evidence type="ECO:0000256" key="8">
    <source>
        <dbReference type="ARBA" id="ARBA00023235"/>
    </source>
</evidence>
<keyword evidence="8" id="KW-0413">Isomerase</keyword>
<evidence type="ECO:0000313" key="10">
    <source>
        <dbReference type="EMBL" id="SVC30411.1"/>
    </source>
</evidence>
<dbReference type="InterPro" id="IPR046357">
    <property type="entry name" value="PPIase_dom_sf"/>
</dbReference>
<dbReference type="EMBL" id="UINC01084093">
    <property type="protein sequence ID" value="SVC30411.1"/>
    <property type="molecule type" value="Genomic_DNA"/>
</dbReference>
<feature type="non-terminal residue" evidence="10">
    <location>
        <position position="1"/>
    </location>
</feature>
<evidence type="ECO:0000256" key="7">
    <source>
        <dbReference type="ARBA" id="ARBA00023186"/>
    </source>
</evidence>
<comment type="similarity">
    <text evidence="3">Belongs to the FKBP-type PPIase family.</text>
</comment>
<evidence type="ECO:0000259" key="9">
    <source>
        <dbReference type="PROSITE" id="PS50059"/>
    </source>
</evidence>
<evidence type="ECO:0000256" key="4">
    <source>
        <dbReference type="ARBA" id="ARBA00013194"/>
    </source>
</evidence>
<keyword evidence="7" id="KW-0143">Chaperone</keyword>
<dbReference type="GO" id="GO:0003755">
    <property type="term" value="F:peptidyl-prolyl cis-trans isomerase activity"/>
    <property type="evidence" value="ECO:0007669"/>
    <property type="project" value="UniProtKB-KW"/>
</dbReference>
<reference evidence="10" key="1">
    <citation type="submission" date="2018-05" db="EMBL/GenBank/DDBJ databases">
        <authorList>
            <person name="Lanie J.A."/>
            <person name="Ng W.-L."/>
            <person name="Kazmierczak K.M."/>
            <person name="Andrzejewski T.M."/>
            <person name="Davidsen T.M."/>
            <person name="Wayne K.J."/>
            <person name="Tettelin H."/>
            <person name="Glass J.I."/>
            <person name="Rusch D."/>
            <person name="Podicherti R."/>
            <person name="Tsui H.-C.T."/>
            <person name="Winkler M.E."/>
        </authorList>
    </citation>
    <scope>NUCLEOTIDE SEQUENCE</scope>
</reference>
<dbReference type="SUPFAM" id="SSF54534">
    <property type="entry name" value="FKBP-like"/>
    <property type="match status" value="1"/>
</dbReference>
<keyword evidence="5" id="KW-0963">Cytoplasm</keyword>
<dbReference type="PROSITE" id="PS50059">
    <property type="entry name" value="FKBP_PPIASE"/>
    <property type="match status" value="1"/>
</dbReference>
<dbReference type="Gene3D" id="3.10.50.40">
    <property type="match status" value="1"/>
</dbReference>
<evidence type="ECO:0000256" key="5">
    <source>
        <dbReference type="ARBA" id="ARBA00022490"/>
    </source>
</evidence>
<dbReference type="EC" id="5.2.1.8" evidence="4"/>
<dbReference type="Pfam" id="PF00254">
    <property type="entry name" value="FKBP_C"/>
    <property type="match status" value="1"/>
</dbReference>
<evidence type="ECO:0000256" key="2">
    <source>
        <dbReference type="ARBA" id="ARBA00004496"/>
    </source>
</evidence>
<dbReference type="GO" id="GO:0005737">
    <property type="term" value="C:cytoplasm"/>
    <property type="evidence" value="ECO:0007669"/>
    <property type="project" value="UniProtKB-SubCell"/>
</dbReference>
<comment type="subcellular location">
    <subcellularLocation>
        <location evidence="2">Cytoplasm</location>
    </subcellularLocation>
</comment>
<gene>
    <name evidence="10" type="ORF">METZ01_LOCUS283265</name>
</gene>
<evidence type="ECO:0000256" key="3">
    <source>
        <dbReference type="ARBA" id="ARBA00006577"/>
    </source>
</evidence>
<accession>A0A382L6A1</accession>
<dbReference type="InterPro" id="IPR001179">
    <property type="entry name" value="PPIase_FKBP_dom"/>
</dbReference>
<protein>
    <recommendedName>
        <fullName evidence="4">peptidylprolyl isomerase</fullName>
        <ecNumber evidence="4">5.2.1.8</ecNumber>
    </recommendedName>
</protein>
<proteinExistence type="inferred from homology"/>
<dbReference type="GO" id="GO:0042026">
    <property type="term" value="P:protein refolding"/>
    <property type="evidence" value="ECO:0007669"/>
    <property type="project" value="UniProtKB-ARBA"/>
</dbReference>
<sequence length="162" mass="17491">VSVVEQNSVISVNYTGTFSNSGEIFDTNIGGEPLIFLVGHGNMIEGFEQEMLGAAIGDTRQFTLTPERAYGHRDDDAVQNIPKSQFPEGMELEAGMVLGAQSEQGPIQFSVVEVGGDFVTVDFNHQMAGHTLHFSVEVVAIREATSDEQAHGHAHGPGHHHH</sequence>